<organism evidence="1 2">
    <name type="scientific">Puccinia graminis f. sp. tritici (strain CRL 75-36-700-3 / race SCCL)</name>
    <name type="common">Black stem rust fungus</name>
    <dbReference type="NCBI Taxonomy" id="418459"/>
    <lineage>
        <taxon>Eukaryota</taxon>
        <taxon>Fungi</taxon>
        <taxon>Dikarya</taxon>
        <taxon>Basidiomycota</taxon>
        <taxon>Pucciniomycotina</taxon>
        <taxon>Pucciniomycetes</taxon>
        <taxon>Pucciniales</taxon>
        <taxon>Pucciniaceae</taxon>
        <taxon>Puccinia</taxon>
    </lineage>
</organism>
<dbReference type="VEuPathDB" id="FungiDB:PGTG_12151"/>
<dbReference type="SUPFAM" id="SSF52540">
    <property type="entry name" value="P-loop containing nucleoside triphosphate hydrolases"/>
    <property type="match status" value="1"/>
</dbReference>
<name>E3KPG0_PUCGT</name>
<dbReference type="EMBL" id="DS178299">
    <property type="protein sequence ID" value="EFP86195.1"/>
    <property type="molecule type" value="Genomic_DNA"/>
</dbReference>
<accession>E3KPG0</accession>
<keyword evidence="2" id="KW-1185">Reference proteome</keyword>
<dbReference type="OrthoDB" id="2615604at2759"/>
<gene>
    <name evidence="1" type="ORF">PGTG_12151</name>
</gene>
<dbReference type="InParanoid" id="E3KPG0"/>
<dbReference type="HOGENOM" id="CLU_2122273_0_0_1"/>
<evidence type="ECO:0000313" key="1">
    <source>
        <dbReference type="EMBL" id="EFP86195.1"/>
    </source>
</evidence>
<dbReference type="CDD" id="cd18809">
    <property type="entry name" value="SF1_C_RecD"/>
    <property type="match status" value="1"/>
</dbReference>
<dbReference type="GeneID" id="10540200"/>
<dbReference type="InterPro" id="IPR027417">
    <property type="entry name" value="P-loop_NTPase"/>
</dbReference>
<reference key="1">
    <citation type="submission" date="2007-01" db="EMBL/GenBank/DDBJ databases">
        <title>The Genome Sequence of Puccinia graminis f. sp. tritici Strain CRL 75-36-700-3.</title>
        <authorList>
            <consortium name="The Broad Institute Genome Sequencing Platform"/>
            <person name="Birren B."/>
            <person name="Lander E."/>
            <person name="Galagan J."/>
            <person name="Nusbaum C."/>
            <person name="Devon K."/>
            <person name="Cuomo C."/>
            <person name="Jaffe D."/>
            <person name="Butler J."/>
            <person name="Alvarez P."/>
            <person name="Gnerre S."/>
            <person name="Grabherr M."/>
            <person name="Mauceli E."/>
            <person name="Brockman W."/>
            <person name="Young S."/>
            <person name="LaButti K."/>
            <person name="Sykes S."/>
            <person name="DeCaprio D."/>
            <person name="Crawford M."/>
            <person name="Koehrsen M."/>
            <person name="Engels R."/>
            <person name="Montgomery P."/>
            <person name="Pearson M."/>
            <person name="Howarth C."/>
            <person name="Larson L."/>
            <person name="White J."/>
            <person name="Zeng Q."/>
            <person name="Kodira C."/>
            <person name="Yandava C."/>
            <person name="Alvarado L."/>
            <person name="O'Leary S."/>
            <person name="Szabo L."/>
            <person name="Dean R."/>
            <person name="Schein J."/>
        </authorList>
    </citation>
    <scope>NUCLEOTIDE SEQUENCE</scope>
    <source>
        <strain>CRL 75-36-700-3</strain>
    </source>
</reference>
<dbReference type="AlphaFoldDB" id="E3KPG0"/>
<dbReference type="STRING" id="418459.E3KPG0"/>
<evidence type="ECO:0000313" key="2">
    <source>
        <dbReference type="Proteomes" id="UP000008783"/>
    </source>
</evidence>
<dbReference type="Proteomes" id="UP000008783">
    <property type="component" value="Unassembled WGS sequence"/>
</dbReference>
<protein>
    <submittedName>
        <fullName evidence="1">Uncharacterized protein</fullName>
    </submittedName>
</protein>
<proteinExistence type="predicted"/>
<dbReference type="RefSeq" id="XP_003330614.1">
    <property type="nucleotide sequence ID" value="XM_003330566.1"/>
</dbReference>
<sequence>MSVNKSQGQTLSRVGVYLETDVFSHGQLYVAVSRVSDVNNLLVVRPKIRDGVVNVVHRAIFKLKGKSNDLPGFVLHGLKLPEVSKIPYDWATRQFKCKIKLVVQWMLVDVEQVD</sequence>
<reference evidence="2" key="2">
    <citation type="journal article" date="2011" name="Proc. Natl. Acad. Sci. U.S.A.">
        <title>Obligate biotrophy features unraveled by the genomic analysis of rust fungi.</title>
        <authorList>
            <person name="Duplessis S."/>
            <person name="Cuomo C.A."/>
            <person name="Lin Y.-C."/>
            <person name="Aerts A."/>
            <person name="Tisserant E."/>
            <person name="Veneault-Fourrey C."/>
            <person name="Joly D.L."/>
            <person name="Hacquard S."/>
            <person name="Amselem J."/>
            <person name="Cantarel B.L."/>
            <person name="Chiu R."/>
            <person name="Coutinho P.M."/>
            <person name="Feau N."/>
            <person name="Field M."/>
            <person name="Frey P."/>
            <person name="Gelhaye E."/>
            <person name="Goldberg J."/>
            <person name="Grabherr M.G."/>
            <person name="Kodira C.D."/>
            <person name="Kohler A."/>
            <person name="Kuees U."/>
            <person name="Lindquist E.A."/>
            <person name="Lucas S.M."/>
            <person name="Mago R."/>
            <person name="Mauceli E."/>
            <person name="Morin E."/>
            <person name="Murat C."/>
            <person name="Pangilinan J.L."/>
            <person name="Park R."/>
            <person name="Pearson M."/>
            <person name="Quesneville H."/>
            <person name="Rouhier N."/>
            <person name="Sakthikumar S."/>
            <person name="Salamov A.A."/>
            <person name="Schmutz J."/>
            <person name="Selles B."/>
            <person name="Shapiro H."/>
            <person name="Tanguay P."/>
            <person name="Tuskan G.A."/>
            <person name="Henrissat B."/>
            <person name="Van de Peer Y."/>
            <person name="Rouze P."/>
            <person name="Ellis J.G."/>
            <person name="Dodds P.N."/>
            <person name="Schein J.E."/>
            <person name="Zhong S."/>
            <person name="Hamelin R.C."/>
            <person name="Grigoriev I.V."/>
            <person name="Szabo L.J."/>
            <person name="Martin F."/>
        </authorList>
    </citation>
    <scope>NUCLEOTIDE SEQUENCE [LARGE SCALE GENOMIC DNA]</scope>
    <source>
        <strain evidence="2">CRL 75-36-700-3 / race SCCL</strain>
    </source>
</reference>
<dbReference type="KEGG" id="pgr:PGTG_12151"/>